<feature type="region of interest" description="Disordered" evidence="1">
    <location>
        <begin position="1"/>
        <end position="43"/>
    </location>
</feature>
<name>A0A7W3NMC9_STRMR</name>
<protein>
    <submittedName>
        <fullName evidence="2">Uncharacterized protein</fullName>
    </submittedName>
</protein>
<dbReference type="EMBL" id="JACJIJ010000002">
    <property type="protein sequence ID" value="MBA9053178.1"/>
    <property type="molecule type" value="Genomic_DNA"/>
</dbReference>
<proteinExistence type="predicted"/>
<evidence type="ECO:0000313" key="3">
    <source>
        <dbReference type="Proteomes" id="UP000577386"/>
    </source>
</evidence>
<accession>A0A7W3NMC9</accession>
<evidence type="ECO:0000313" key="2">
    <source>
        <dbReference type="EMBL" id="MBA9053178.1"/>
    </source>
</evidence>
<comment type="caution">
    <text evidence="2">The sequence shown here is derived from an EMBL/GenBank/DDBJ whole genome shotgun (WGS) entry which is preliminary data.</text>
</comment>
<organism evidence="2 3">
    <name type="scientific">Streptomyces murinus</name>
    <dbReference type="NCBI Taxonomy" id="33900"/>
    <lineage>
        <taxon>Bacteria</taxon>
        <taxon>Bacillati</taxon>
        <taxon>Actinomycetota</taxon>
        <taxon>Actinomycetes</taxon>
        <taxon>Kitasatosporales</taxon>
        <taxon>Streptomycetaceae</taxon>
        <taxon>Streptomyces</taxon>
    </lineage>
</organism>
<feature type="compositionally biased region" description="Low complexity" evidence="1">
    <location>
        <begin position="22"/>
        <end position="35"/>
    </location>
</feature>
<reference evidence="2 3" key="1">
    <citation type="submission" date="2020-08" db="EMBL/GenBank/DDBJ databases">
        <title>Sequencing the genomes of 1000 actinobacteria strains.</title>
        <authorList>
            <person name="Klenk H.-P."/>
        </authorList>
    </citation>
    <scope>NUCLEOTIDE SEQUENCE [LARGE SCALE GENOMIC DNA]</scope>
    <source>
        <strain evidence="2 3">DSM 41827</strain>
    </source>
</reference>
<gene>
    <name evidence="2" type="ORF">HDA42_002356</name>
</gene>
<dbReference type="Proteomes" id="UP000577386">
    <property type="component" value="Unassembled WGS sequence"/>
</dbReference>
<sequence length="43" mass="4727">MDPERGRQASGCFAVPPIRAIRTPTTSSSPRSTRSFQILEPQP</sequence>
<evidence type="ECO:0000256" key="1">
    <source>
        <dbReference type="SAM" id="MobiDB-lite"/>
    </source>
</evidence>
<dbReference type="AlphaFoldDB" id="A0A7W3NMC9"/>
<keyword evidence="3" id="KW-1185">Reference proteome</keyword>